<dbReference type="STRING" id="1290391.M7U7E7"/>
<evidence type="ECO:0000313" key="2">
    <source>
        <dbReference type="Proteomes" id="UP000012045"/>
    </source>
</evidence>
<accession>M7U7E7</accession>
<sequence length="446" mass="52268">MSGSNRRLDWKDIFLCYPIFDNICAHLDPNDILFFRLTTKQLSSSFNSLFKTQWNINRQLTRFVKDPVGFRSKLAKHDALISGSFALQFFERRFWLDSGLDIYVQDANDFRNPEQIGTYLVKHESYELQGSKTEANGGLINHVGELKYMSQVFHIPNHSSYILTWIQVESYLRTSSTKEKPIQIRIIYTTGIPFQAILQGSHTSLVMNVISWDFAYSLFPDMNFIKRIAYETNGDSNSYLQANTDREVPEAKYRRRGWEWERAAAIGDSKNLHSLNLAGRRRIDDSYTWTITLDTNDVNGGQPSYVLQNSYFQVVGLSPPDAQYFVSMNIVRSCILRYEYPTTTRFYDPFSFWASVKQKLDDLTHSQLLKFPEDERPIPLRTSGPSGYKIEYNPRTIRRRVQEPKGWIFYDDQIPIWYEEYLKDEEARLRAKEEMEQAELELHIVN</sequence>
<evidence type="ECO:0008006" key="3">
    <source>
        <dbReference type="Google" id="ProtNLM"/>
    </source>
</evidence>
<dbReference type="Proteomes" id="UP000012045">
    <property type="component" value="Unassembled WGS sequence"/>
</dbReference>
<gene>
    <name evidence="1" type="ORF">BcDW1_8817</name>
</gene>
<dbReference type="OrthoDB" id="10025998at2759"/>
<reference evidence="2" key="1">
    <citation type="journal article" date="2013" name="Genome Announc.">
        <title>Draft genome sequence of Botrytis cinerea BcDW1, inoculum for noble rot of grape berries.</title>
        <authorList>
            <person name="Blanco-Ulate B."/>
            <person name="Allen G."/>
            <person name="Powell A.L."/>
            <person name="Cantu D."/>
        </authorList>
    </citation>
    <scope>NUCLEOTIDE SEQUENCE [LARGE SCALE GENOMIC DNA]</scope>
    <source>
        <strain evidence="2">BcDW1</strain>
    </source>
</reference>
<evidence type="ECO:0000313" key="1">
    <source>
        <dbReference type="EMBL" id="EMR82543.1"/>
    </source>
</evidence>
<organism evidence="1 2">
    <name type="scientific">Botryotinia fuckeliana (strain BcDW1)</name>
    <name type="common">Noble rot fungus</name>
    <name type="synonym">Botrytis cinerea</name>
    <dbReference type="NCBI Taxonomy" id="1290391"/>
    <lineage>
        <taxon>Eukaryota</taxon>
        <taxon>Fungi</taxon>
        <taxon>Dikarya</taxon>
        <taxon>Ascomycota</taxon>
        <taxon>Pezizomycotina</taxon>
        <taxon>Leotiomycetes</taxon>
        <taxon>Helotiales</taxon>
        <taxon>Sclerotiniaceae</taxon>
        <taxon>Botrytis</taxon>
    </lineage>
</organism>
<dbReference type="HOGENOM" id="CLU_036419_1_1_1"/>
<dbReference type="AlphaFoldDB" id="M7U7E7"/>
<name>M7U7E7_BOTF1</name>
<protein>
    <recommendedName>
        <fullName evidence="3">F-box domain-containing protein</fullName>
    </recommendedName>
</protein>
<dbReference type="EMBL" id="KB708035">
    <property type="protein sequence ID" value="EMR82543.1"/>
    <property type="molecule type" value="Genomic_DNA"/>
</dbReference>
<proteinExistence type="predicted"/>